<dbReference type="SUPFAM" id="SSF51713">
    <property type="entry name" value="tRNA-guanine transglycosylase"/>
    <property type="match status" value="1"/>
</dbReference>
<dbReference type="InterPro" id="IPR036511">
    <property type="entry name" value="TGT-like_sf"/>
</dbReference>
<dbReference type="Proteomes" id="UP000058613">
    <property type="component" value="Chromosome"/>
</dbReference>
<evidence type="ECO:0008006" key="5">
    <source>
        <dbReference type="Google" id="ProtNLM"/>
    </source>
</evidence>
<name>A0A0P0N1E6_9CREN</name>
<protein>
    <recommendedName>
        <fullName evidence="5">tRNA-guanine(15) transglycosylase-like domain-containing protein</fullName>
    </recommendedName>
</protein>
<reference evidence="2 4" key="2">
    <citation type="submission" date="2017-05" db="EMBL/GenBank/DDBJ databases">
        <title>The draft genome of the hyperthermophilic archaeon 'Pyrodictium delaneyi strain Hulk', an iron and nitrate reducer, reveals the capacity for sulfate reduction.</title>
        <authorList>
            <person name="Demey L.M."/>
            <person name="Miller C."/>
            <person name="Manzella M."/>
            <person name="Reguera G."/>
            <person name="Kashefi K."/>
        </authorList>
    </citation>
    <scope>NUCLEOTIDE SEQUENCE [LARGE SCALE GENOMIC DNA]</scope>
    <source>
        <strain evidence="2 4">Hulk</strain>
    </source>
</reference>
<evidence type="ECO:0000313" key="2">
    <source>
        <dbReference type="EMBL" id="OWJ54406.1"/>
    </source>
</evidence>
<dbReference type="RefSeq" id="WP_055407600.1">
    <property type="nucleotide sequence ID" value="NZ_CP013011.1"/>
</dbReference>
<organism evidence="1 3">
    <name type="scientific">Pyrodictium delaneyi</name>
    <dbReference type="NCBI Taxonomy" id="1273541"/>
    <lineage>
        <taxon>Archaea</taxon>
        <taxon>Thermoproteota</taxon>
        <taxon>Thermoprotei</taxon>
        <taxon>Desulfurococcales</taxon>
        <taxon>Pyrodictiaceae</taxon>
        <taxon>Pyrodictium</taxon>
    </lineage>
</organism>
<dbReference type="Gene3D" id="3.20.20.105">
    <property type="entry name" value="Queuine tRNA-ribosyltransferase-like"/>
    <property type="match status" value="1"/>
</dbReference>
<evidence type="ECO:0000313" key="4">
    <source>
        <dbReference type="Proteomes" id="UP000196694"/>
    </source>
</evidence>
<evidence type="ECO:0000313" key="1">
    <source>
        <dbReference type="EMBL" id="ALL00350.1"/>
    </source>
</evidence>
<dbReference type="Proteomes" id="UP000196694">
    <property type="component" value="Unassembled WGS sequence"/>
</dbReference>
<gene>
    <name evidence="2" type="ORF">Pdsh_08030</name>
    <name evidence="1" type="ORF">Pyrde_0300</name>
</gene>
<dbReference type="KEGG" id="pdl:Pyrde_0300"/>
<reference evidence="1 3" key="1">
    <citation type="submission" date="2015-10" db="EMBL/GenBank/DDBJ databases">
        <title>Complete genome sequence of hyperthermophilic archaeon Pyrodictium delaneyi Su06.</title>
        <authorList>
            <person name="Jung J.-H."/>
            <person name="Lin J."/>
            <person name="Holden J.F."/>
            <person name="Park C.-S."/>
        </authorList>
    </citation>
    <scope>NUCLEOTIDE SEQUENCE [LARGE SCALE GENOMIC DNA]</scope>
    <source>
        <strain evidence="1 3">Su06</strain>
    </source>
</reference>
<evidence type="ECO:0000313" key="3">
    <source>
        <dbReference type="Proteomes" id="UP000058613"/>
    </source>
</evidence>
<dbReference type="AlphaFoldDB" id="A0A0P0N1E6"/>
<accession>A0A0P0N1E6</accession>
<dbReference type="STRING" id="1273541.Pyrde_0300"/>
<dbReference type="GO" id="GO:0006400">
    <property type="term" value="P:tRNA modification"/>
    <property type="evidence" value="ECO:0007669"/>
    <property type="project" value="InterPro"/>
</dbReference>
<proteinExistence type="predicted"/>
<keyword evidence="4" id="KW-1185">Reference proteome</keyword>
<dbReference type="EMBL" id="NCQP01000006">
    <property type="protein sequence ID" value="OWJ54406.1"/>
    <property type="molecule type" value="Genomic_DNA"/>
</dbReference>
<sequence length="331" mass="36463">MPTGVAAGMTVVYFVHSLTQLNPQLWHILGHPHVMVSADDAARNPPRSVKLLRGLDVIVDSGGYRLISRGRLPSPEKVIEIQQLLADEVGAKPVALDTPVPNPLKADDADFRAANEATANNARLWTRVFGDHFIYPLHAHTPSQLSDALQKLRRTAPTVEAIGLGSLAPLARYQPAKALRLIHYARVHIDKRIHVFGAGNSLLAALAHTRLADTADTSSPLQDARYGLTRHPETLAMALTAPRQTPGRPRATPQEIAARCNCPACRASPEALAEWGRQGVLARTIHNAYQLLEILENPEKTLQLLSRRPQLARELHHIYVAMTQHHTRLRL</sequence>
<dbReference type="GeneID" id="26098622"/>
<dbReference type="EMBL" id="CP013011">
    <property type="protein sequence ID" value="ALL00350.1"/>
    <property type="molecule type" value="Genomic_DNA"/>
</dbReference>